<keyword evidence="4" id="KW-1185">Reference proteome</keyword>
<name>A0A2P6PTM2_ROSCH</name>
<evidence type="ECO:0000256" key="1">
    <source>
        <dbReference type="ARBA" id="ARBA00022806"/>
    </source>
</evidence>
<dbReference type="EMBL" id="PDCK01000044">
    <property type="protein sequence ID" value="PRQ25281.1"/>
    <property type="molecule type" value="Genomic_DNA"/>
</dbReference>
<evidence type="ECO:0000313" key="4">
    <source>
        <dbReference type="Proteomes" id="UP000238479"/>
    </source>
</evidence>
<evidence type="ECO:0000313" key="3">
    <source>
        <dbReference type="EMBL" id="PRQ25281.1"/>
    </source>
</evidence>
<keyword evidence="3" id="KW-0378">Hydrolase</keyword>
<accession>A0A2P6PTM2</accession>
<comment type="caution">
    <text evidence="3">The sequence shown here is derived from an EMBL/GenBank/DDBJ whole genome shotgun (WGS) entry which is preliminary data.</text>
</comment>
<sequence length="128" mass="14794">MGLCVASCGDNMLQFRRCLAASFFLRVALKQPDGEYRVLTSDLANELVVQIHPSSVLSQKKPECIVFNELVETNDKRFICNTTRINYPWLSELAPPRLKKVLYVDLTIWESYCWPHNRNEIIGFCCFC</sequence>
<dbReference type="GO" id="GO:0003724">
    <property type="term" value="F:RNA helicase activity"/>
    <property type="evidence" value="ECO:0007669"/>
    <property type="project" value="UniProtKB-EC"/>
</dbReference>
<dbReference type="EC" id="3.6.4.13" evidence="3"/>
<evidence type="ECO:0000259" key="2">
    <source>
        <dbReference type="Pfam" id="PF07717"/>
    </source>
</evidence>
<protein>
    <submittedName>
        <fullName evidence="3">Putative RNA helicase</fullName>
        <ecNumber evidence="3">3.6.4.13</ecNumber>
    </submittedName>
</protein>
<dbReference type="Proteomes" id="UP000238479">
    <property type="component" value="Chromosome 6"/>
</dbReference>
<dbReference type="GO" id="GO:0016787">
    <property type="term" value="F:hydrolase activity"/>
    <property type="evidence" value="ECO:0007669"/>
    <property type="project" value="UniProtKB-KW"/>
</dbReference>
<gene>
    <name evidence="3" type="ORF">RchiOBHm_Chr6g0281851</name>
</gene>
<dbReference type="Pfam" id="PF07717">
    <property type="entry name" value="OB_NTP_bind"/>
    <property type="match status" value="1"/>
</dbReference>
<feature type="domain" description="DEAD-box helicase OB fold" evidence="2">
    <location>
        <begin position="16"/>
        <end position="95"/>
    </location>
</feature>
<keyword evidence="1 3" id="KW-0067">ATP-binding</keyword>
<dbReference type="STRING" id="74649.A0A2P6PTM2"/>
<proteinExistence type="predicted"/>
<keyword evidence="1 3" id="KW-0547">Nucleotide-binding</keyword>
<dbReference type="Gramene" id="PRQ25281">
    <property type="protein sequence ID" value="PRQ25281"/>
    <property type="gene ID" value="RchiOBHm_Chr6g0281851"/>
</dbReference>
<keyword evidence="1 3" id="KW-0347">Helicase</keyword>
<organism evidence="3 4">
    <name type="scientific">Rosa chinensis</name>
    <name type="common">China rose</name>
    <dbReference type="NCBI Taxonomy" id="74649"/>
    <lineage>
        <taxon>Eukaryota</taxon>
        <taxon>Viridiplantae</taxon>
        <taxon>Streptophyta</taxon>
        <taxon>Embryophyta</taxon>
        <taxon>Tracheophyta</taxon>
        <taxon>Spermatophyta</taxon>
        <taxon>Magnoliopsida</taxon>
        <taxon>eudicotyledons</taxon>
        <taxon>Gunneridae</taxon>
        <taxon>Pentapetalae</taxon>
        <taxon>rosids</taxon>
        <taxon>fabids</taxon>
        <taxon>Rosales</taxon>
        <taxon>Rosaceae</taxon>
        <taxon>Rosoideae</taxon>
        <taxon>Rosoideae incertae sedis</taxon>
        <taxon>Rosa</taxon>
    </lineage>
</organism>
<dbReference type="AlphaFoldDB" id="A0A2P6PTM2"/>
<dbReference type="InterPro" id="IPR011709">
    <property type="entry name" value="DEAD-box_helicase_OB_fold"/>
</dbReference>
<reference evidence="3 4" key="1">
    <citation type="journal article" date="2018" name="Nat. Genet.">
        <title>The Rosa genome provides new insights in the design of modern roses.</title>
        <authorList>
            <person name="Bendahmane M."/>
        </authorList>
    </citation>
    <scope>NUCLEOTIDE SEQUENCE [LARGE SCALE GENOMIC DNA]</scope>
    <source>
        <strain evidence="4">cv. Old Blush</strain>
    </source>
</reference>
<dbReference type="OMA" id="FICNTTR"/>